<reference evidence="2" key="2">
    <citation type="submission" date="2020-11" db="EMBL/GenBank/DDBJ databases">
        <authorList>
            <consortium name="NCBI Pathogen Detection Project"/>
        </authorList>
    </citation>
    <scope>NUCLEOTIDE SEQUENCE</scope>
    <source>
        <strain evidence="2">R404</strain>
    </source>
</reference>
<evidence type="ECO:0000313" key="2">
    <source>
        <dbReference type="EMBL" id="HAT1684221.1"/>
    </source>
</evidence>
<protein>
    <submittedName>
        <fullName evidence="2">ATP-binding protein</fullName>
    </submittedName>
</protein>
<dbReference type="Pfam" id="PF13175">
    <property type="entry name" value="AAA_15"/>
    <property type="match status" value="1"/>
</dbReference>
<dbReference type="Proteomes" id="UP000856143">
    <property type="component" value="Unassembled WGS sequence"/>
</dbReference>
<name>A0AAN5LDP6_KLEOX</name>
<keyword evidence="2" id="KW-0067">ATP-binding</keyword>
<organism evidence="2 3">
    <name type="scientific">Klebsiella oxytoca</name>
    <dbReference type="NCBI Taxonomy" id="571"/>
    <lineage>
        <taxon>Bacteria</taxon>
        <taxon>Pseudomonadati</taxon>
        <taxon>Pseudomonadota</taxon>
        <taxon>Gammaproteobacteria</taxon>
        <taxon>Enterobacterales</taxon>
        <taxon>Enterobacteriaceae</taxon>
        <taxon>Klebsiella/Raoultella group</taxon>
        <taxon>Klebsiella</taxon>
    </lineage>
</organism>
<reference evidence="2" key="1">
    <citation type="journal article" date="2018" name="Genome Biol.">
        <title>SKESA: strategic k-mer extension for scrupulous assemblies.</title>
        <authorList>
            <person name="Souvorov A."/>
            <person name="Agarwala R."/>
            <person name="Lipman D.J."/>
        </authorList>
    </citation>
    <scope>NUCLEOTIDE SEQUENCE</scope>
    <source>
        <strain evidence="2">R404</strain>
    </source>
</reference>
<dbReference type="InterPro" id="IPR041685">
    <property type="entry name" value="AAA_GajA/Old/RecF-like"/>
</dbReference>
<proteinExistence type="predicted"/>
<dbReference type="SUPFAM" id="SSF52540">
    <property type="entry name" value="P-loop containing nucleoside triphosphate hydrolases"/>
    <property type="match status" value="1"/>
</dbReference>
<sequence length="104" mass="11313">MFIKSLKIENFKGYHGSNNNLEFNIPDGNTEGSGLNIFVGENNSGKSTIFEVMDFIKDGTKKNLEDLLSKSVPDSIPEHLSAEIVFTGNLSEVIAAHVQGNKVA</sequence>
<comment type="caution">
    <text evidence="2">The sequence shown here is derived from an EMBL/GenBank/DDBJ whole genome shotgun (WGS) entry which is preliminary data.</text>
</comment>
<gene>
    <name evidence="2" type="ORF">I8Y21_004997</name>
</gene>
<evidence type="ECO:0000313" key="3">
    <source>
        <dbReference type="Proteomes" id="UP000856143"/>
    </source>
</evidence>
<accession>A0AAN5LDP6</accession>
<feature type="domain" description="Endonuclease GajA/Old nuclease/RecF-like AAA" evidence="1">
    <location>
        <begin position="1"/>
        <end position="70"/>
    </location>
</feature>
<feature type="non-terminal residue" evidence="2">
    <location>
        <position position="104"/>
    </location>
</feature>
<evidence type="ECO:0000259" key="1">
    <source>
        <dbReference type="Pfam" id="PF13175"/>
    </source>
</evidence>
<dbReference type="InterPro" id="IPR027417">
    <property type="entry name" value="P-loop_NTPase"/>
</dbReference>
<dbReference type="AlphaFoldDB" id="A0AAN5LDP6"/>
<keyword evidence="2" id="KW-0547">Nucleotide-binding</keyword>
<dbReference type="EMBL" id="DACSEO010000089">
    <property type="protein sequence ID" value="HAT1684221.1"/>
    <property type="molecule type" value="Genomic_DNA"/>
</dbReference>
<dbReference type="Gene3D" id="3.40.50.300">
    <property type="entry name" value="P-loop containing nucleotide triphosphate hydrolases"/>
    <property type="match status" value="1"/>
</dbReference>
<dbReference type="GO" id="GO:0005524">
    <property type="term" value="F:ATP binding"/>
    <property type="evidence" value="ECO:0007669"/>
    <property type="project" value="UniProtKB-KW"/>
</dbReference>